<dbReference type="SMART" id="SM00487">
    <property type="entry name" value="DEXDc"/>
    <property type="match status" value="1"/>
</dbReference>
<feature type="compositionally biased region" description="Basic and acidic residues" evidence="6">
    <location>
        <begin position="679"/>
        <end position="689"/>
    </location>
</feature>
<dbReference type="PROSITE" id="PS51194">
    <property type="entry name" value="HELICASE_CTER"/>
    <property type="match status" value="1"/>
</dbReference>
<dbReference type="Pfam" id="PF00270">
    <property type="entry name" value="DEAD"/>
    <property type="match status" value="1"/>
</dbReference>
<name>A0A1R1YPN4_9FUNG</name>
<keyword evidence="2 5" id="KW-0378">Hydrolase</keyword>
<comment type="caution">
    <text evidence="9">The sequence shown here is derived from an EMBL/GenBank/DDBJ whole genome shotgun (WGS) entry which is preliminary data.</text>
</comment>
<dbReference type="InterPro" id="IPR027417">
    <property type="entry name" value="P-loop_NTPase"/>
</dbReference>
<dbReference type="EC" id="3.6.4.13" evidence="5"/>
<dbReference type="SUPFAM" id="SSF52540">
    <property type="entry name" value="P-loop containing nucleoside triphosphate hydrolases"/>
    <property type="match status" value="1"/>
</dbReference>
<dbReference type="GO" id="GO:0003723">
    <property type="term" value="F:RNA binding"/>
    <property type="evidence" value="ECO:0007669"/>
    <property type="project" value="UniProtKB-UniRule"/>
</dbReference>
<feature type="compositionally biased region" description="Basic and acidic residues" evidence="6">
    <location>
        <begin position="743"/>
        <end position="768"/>
    </location>
</feature>
<comment type="catalytic activity">
    <reaction evidence="5">
        <text>ATP + H2O = ADP + phosphate + H(+)</text>
        <dbReference type="Rhea" id="RHEA:13065"/>
        <dbReference type="ChEBI" id="CHEBI:15377"/>
        <dbReference type="ChEBI" id="CHEBI:15378"/>
        <dbReference type="ChEBI" id="CHEBI:30616"/>
        <dbReference type="ChEBI" id="CHEBI:43474"/>
        <dbReference type="ChEBI" id="CHEBI:456216"/>
        <dbReference type="EC" id="3.6.4.13"/>
    </reaction>
</comment>
<evidence type="ECO:0000256" key="3">
    <source>
        <dbReference type="ARBA" id="ARBA00022840"/>
    </source>
</evidence>
<evidence type="ECO:0000256" key="4">
    <source>
        <dbReference type="ARBA" id="ARBA00022884"/>
    </source>
</evidence>
<dbReference type="EMBL" id="LSSM01000453">
    <property type="protein sequence ID" value="OMJ28861.1"/>
    <property type="molecule type" value="Genomic_DNA"/>
</dbReference>
<keyword evidence="5 9" id="KW-0347">Helicase</keyword>
<dbReference type="GO" id="GO:0016787">
    <property type="term" value="F:hydrolase activity"/>
    <property type="evidence" value="ECO:0007669"/>
    <property type="project" value="UniProtKB-KW"/>
</dbReference>
<dbReference type="GO" id="GO:0005524">
    <property type="term" value="F:ATP binding"/>
    <property type="evidence" value="ECO:0007669"/>
    <property type="project" value="UniProtKB-UniRule"/>
</dbReference>
<evidence type="ECO:0000256" key="1">
    <source>
        <dbReference type="ARBA" id="ARBA00022741"/>
    </source>
</evidence>
<dbReference type="Proteomes" id="UP000187429">
    <property type="component" value="Unassembled WGS sequence"/>
</dbReference>
<evidence type="ECO:0000256" key="6">
    <source>
        <dbReference type="SAM" id="MobiDB-lite"/>
    </source>
</evidence>
<dbReference type="InterPro" id="IPR001650">
    <property type="entry name" value="Helicase_C-like"/>
</dbReference>
<accession>A0A1R1YPN4</accession>
<feature type="compositionally biased region" description="Low complexity" evidence="6">
    <location>
        <begin position="710"/>
        <end position="723"/>
    </location>
</feature>
<evidence type="ECO:0000313" key="9">
    <source>
        <dbReference type="EMBL" id="OMJ28861.1"/>
    </source>
</evidence>
<protein>
    <recommendedName>
        <fullName evidence="5">ATP-dependent RNA helicase</fullName>
        <ecNumber evidence="5">3.6.4.13</ecNumber>
    </recommendedName>
</protein>
<dbReference type="PROSITE" id="PS51192">
    <property type="entry name" value="HELICASE_ATP_BIND_1"/>
    <property type="match status" value="1"/>
</dbReference>
<feature type="compositionally biased region" description="Low complexity" evidence="6">
    <location>
        <begin position="662"/>
        <end position="673"/>
    </location>
</feature>
<gene>
    <name evidence="9" type="ORF">AYI69_g1651</name>
</gene>
<keyword evidence="4 5" id="KW-0694">RNA-binding</keyword>
<dbReference type="InterPro" id="IPR011545">
    <property type="entry name" value="DEAD/DEAH_box_helicase_dom"/>
</dbReference>
<feature type="domain" description="Helicase C-terminal" evidence="8">
    <location>
        <begin position="334"/>
        <end position="524"/>
    </location>
</feature>
<evidence type="ECO:0000313" key="10">
    <source>
        <dbReference type="Proteomes" id="UP000187429"/>
    </source>
</evidence>
<dbReference type="Gene3D" id="3.40.50.300">
    <property type="entry name" value="P-loop containing nucleotide triphosphate hydrolases"/>
    <property type="match status" value="2"/>
</dbReference>
<evidence type="ECO:0000256" key="5">
    <source>
        <dbReference type="RuleBase" id="RU365068"/>
    </source>
</evidence>
<comment type="domain">
    <text evidence="5">The Q motif is unique to and characteristic of the DEAD box family of RNA helicases and controls ATP binding and hydrolysis.</text>
</comment>
<evidence type="ECO:0000256" key="2">
    <source>
        <dbReference type="ARBA" id="ARBA00022801"/>
    </source>
</evidence>
<dbReference type="Pfam" id="PF00271">
    <property type="entry name" value="Helicase_C"/>
    <property type="match status" value="1"/>
</dbReference>
<comment type="similarity">
    <text evidence="5">Belongs to the DEAD box helicase family.</text>
</comment>
<keyword evidence="3 5" id="KW-0067">ATP-binding</keyword>
<sequence>MQKLAISKALIRSIAFSPVRNYTALLKPSIFSRSPLTPSKISFISKFSTYPSLLNSTNSAISEEHNGVIYNNADPNHKDEYVPVPFASYPAINKNTLKSLKQQFGFEAASKVQDSIISRLPSTQDFLIKAKTGTGKTIAFLVSAIETVLKNASLSSDPRDKSVGILIVSPTRELAKQIAAEAKKISYYHQFSVHLLVGGESSRNQNRGLSVSPHDIVVGTPGRLLDMWENNPSFTRSANKTKVLIFDEADMLLDLGFQNEVNSIIEKCPEDRQTFLVSATFSNKVRSIANQAFKNKKFETLDCVDPNDTNVVHRVKQSYVLADWNMHYATIYHILKNHIKEINNKENGNGSKVVIFLPTTKSTQIYSDVIKSIISSRGSIINQSKVSRNKKYGKQSNNFSKSDSIEVFCLHGKKSQEQRSRISDKFREFDTSNNNSAILITTDVSARGVDYPGTRLVLQVGVPKTSEQYTHRVGRTGRAGTDGEGIILLSPSEVPFIKELEREQGLKTLNESADYSSEVVKKLSETISAISKAESSEDADSELSITNEQTVDPATLPYYKEMKQFLKLFSFSKNNTDQVEVEDMFLSLLGFYQSCEGVLRFDGQTFLKELAKSMEIFGIHDIPSIPSAVRPSFSARGKSGFGNRNSRFGGGGGSSYGANSYGNRGSNFRSNRSGGSGYNHRDDGKRFGNKDNYNSGGYNHRDDGKRFGNKDNYNSGSGNNSYKPRFNKHSEDGNSGFGSYKNNSDKPRFNRSNDRYDSKSSYKSDRGSQHSSSKPYYRKDFE</sequence>
<keyword evidence="1 5" id="KW-0547">Nucleotide-binding</keyword>
<feature type="region of interest" description="Disordered" evidence="6">
    <location>
        <begin position="662"/>
        <end position="782"/>
    </location>
</feature>
<dbReference type="SMART" id="SM00490">
    <property type="entry name" value="HELICc"/>
    <property type="match status" value="1"/>
</dbReference>
<dbReference type="CDD" id="cd18787">
    <property type="entry name" value="SF2_C_DEAD"/>
    <property type="match status" value="1"/>
</dbReference>
<organism evidence="9 10">
    <name type="scientific">Smittium culicis</name>
    <dbReference type="NCBI Taxonomy" id="133412"/>
    <lineage>
        <taxon>Eukaryota</taxon>
        <taxon>Fungi</taxon>
        <taxon>Fungi incertae sedis</taxon>
        <taxon>Zoopagomycota</taxon>
        <taxon>Kickxellomycotina</taxon>
        <taxon>Harpellomycetes</taxon>
        <taxon>Harpellales</taxon>
        <taxon>Legeriomycetaceae</taxon>
        <taxon>Smittium</taxon>
    </lineage>
</organism>
<dbReference type="AlphaFoldDB" id="A0A1R1YPN4"/>
<feature type="domain" description="Helicase ATP-binding" evidence="7">
    <location>
        <begin position="117"/>
        <end position="299"/>
    </location>
</feature>
<evidence type="ECO:0000259" key="8">
    <source>
        <dbReference type="PROSITE" id="PS51194"/>
    </source>
</evidence>
<comment type="function">
    <text evidence="5">RNA helicase.</text>
</comment>
<dbReference type="PANTHER" id="PTHR24031">
    <property type="entry name" value="RNA HELICASE"/>
    <property type="match status" value="1"/>
</dbReference>
<keyword evidence="10" id="KW-1185">Reference proteome</keyword>
<dbReference type="GO" id="GO:0003724">
    <property type="term" value="F:RNA helicase activity"/>
    <property type="evidence" value="ECO:0007669"/>
    <property type="project" value="UniProtKB-EC"/>
</dbReference>
<proteinExistence type="inferred from homology"/>
<evidence type="ECO:0000259" key="7">
    <source>
        <dbReference type="PROSITE" id="PS51192"/>
    </source>
</evidence>
<dbReference type="OrthoDB" id="193716at2759"/>
<feature type="compositionally biased region" description="Basic and acidic residues" evidence="6">
    <location>
        <begin position="699"/>
        <end position="709"/>
    </location>
</feature>
<reference evidence="10" key="1">
    <citation type="submission" date="2017-01" db="EMBL/GenBank/DDBJ databases">
        <authorList>
            <person name="Wang Y."/>
            <person name="White M."/>
            <person name="Kvist S."/>
            <person name="Moncalvo J.-M."/>
        </authorList>
    </citation>
    <scope>NUCLEOTIDE SEQUENCE [LARGE SCALE GENOMIC DNA]</scope>
    <source>
        <strain evidence="10">ID-206-W2</strain>
    </source>
</reference>
<dbReference type="InterPro" id="IPR014001">
    <property type="entry name" value="Helicase_ATP-bd"/>
</dbReference>